<feature type="domain" description="ATPase dynein-related AAA" evidence="4">
    <location>
        <begin position="267"/>
        <end position="398"/>
    </location>
</feature>
<evidence type="ECO:0000313" key="6">
    <source>
        <dbReference type="EMBL" id="MBL4952114.1"/>
    </source>
</evidence>
<protein>
    <submittedName>
        <fullName evidence="6">AAA family ATPase</fullName>
    </submittedName>
</protein>
<accession>A0ABS1TM86</accession>
<keyword evidence="7" id="KW-1185">Reference proteome</keyword>
<dbReference type="RefSeq" id="WP_202653393.1">
    <property type="nucleotide sequence ID" value="NZ_JAESWB010000134.1"/>
</dbReference>
<dbReference type="Proteomes" id="UP000623967">
    <property type="component" value="Unassembled WGS sequence"/>
</dbReference>
<comment type="similarity">
    <text evidence="1">Belongs to the CbbQ/NirQ/NorQ/GpvN family.</text>
</comment>
<proteinExistence type="inferred from homology"/>
<keyword evidence="2" id="KW-0547">Nucleotide-binding</keyword>
<evidence type="ECO:0000259" key="4">
    <source>
        <dbReference type="Pfam" id="PF07728"/>
    </source>
</evidence>
<dbReference type="InterPro" id="IPR027417">
    <property type="entry name" value="P-loop_NTPase"/>
</dbReference>
<gene>
    <name evidence="6" type="ORF">JK635_07805</name>
</gene>
<evidence type="ECO:0000259" key="5">
    <source>
        <dbReference type="Pfam" id="PF08406"/>
    </source>
</evidence>
<dbReference type="InterPro" id="IPR011704">
    <property type="entry name" value="ATPase_dyneun-rel_AAA"/>
</dbReference>
<organism evidence="6 7">
    <name type="scientific">Neobacillus paridis</name>
    <dbReference type="NCBI Taxonomy" id="2803862"/>
    <lineage>
        <taxon>Bacteria</taxon>
        <taxon>Bacillati</taxon>
        <taxon>Bacillota</taxon>
        <taxon>Bacilli</taxon>
        <taxon>Bacillales</taxon>
        <taxon>Bacillaceae</taxon>
        <taxon>Neobacillus</taxon>
    </lineage>
</organism>
<sequence>MSVTFNVSAAFTRGRSEIPGTVFKGNDRSIHCSNRNTRPQRGLSKPMAIISFSMGKGLASLQKNVLAFGKTETSGNERYIMEFERPVGSMVMEYEPSTRTFYHTCSATNGFCYHLFEMIAAIQMAENPSGELANHYNELDFSSIITDEKNFFIACDALYFDAKEYFDGATIEEFDGNEPRTVTMDLTPQLLKKDGVFSTPTSITTPTGAQPVQNTAIPLQMEWNREFTDEEKAMMEKSEQELIGKDLPDHLKPLLKQLPTGDVLTALFIGDAGTSKTTSCRILGRELNAPVYVQNLSLNSEELDLIGGFVPVPGGGFEWKDGVLVQAFRNGGFFVADEINFAKPAVLGVLNNMLDGVGQIVLRSGEVVDRHPNFRFFGCMNVAYVGTQRMNQAFINRFNRVVKFTDMSRDKQIQIVMSESGYKNRAVVEKMVDVAKTIKDKIKEEQIDGASISIRNLVNWATDVKATGNILESSWSTMVWAVCYEDEDVQKEIFEDIINPRFQGVRA</sequence>
<feature type="domain" description="CbbQ/NirQ/NorQ C-terminal" evidence="5">
    <location>
        <begin position="414"/>
        <end position="493"/>
    </location>
</feature>
<name>A0ABS1TM86_9BACI</name>
<evidence type="ECO:0000256" key="1">
    <source>
        <dbReference type="ARBA" id="ARBA00009417"/>
    </source>
</evidence>
<dbReference type="EMBL" id="JAESWB010000134">
    <property type="protein sequence ID" value="MBL4952114.1"/>
    <property type="molecule type" value="Genomic_DNA"/>
</dbReference>
<dbReference type="InterPro" id="IPR013615">
    <property type="entry name" value="CbbQ_C"/>
</dbReference>
<dbReference type="Pfam" id="PF08406">
    <property type="entry name" value="CbbQ_C"/>
    <property type="match status" value="1"/>
</dbReference>
<keyword evidence="3" id="KW-0067">ATP-binding</keyword>
<dbReference type="PANTHER" id="PTHR48103">
    <property type="entry name" value="MIDASIN-RELATED"/>
    <property type="match status" value="1"/>
</dbReference>
<dbReference type="SUPFAM" id="SSF52540">
    <property type="entry name" value="P-loop containing nucleoside triphosphate hydrolases"/>
    <property type="match status" value="1"/>
</dbReference>
<dbReference type="PANTHER" id="PTHR48103:SF2">
    <property type="entry name" value="MIDASIN"/>
    <property type="match status" value="1"/>
</dbReference>
<evidence type="ECO:0000313" key="7">
    <source>
        <dbReference type="Proteomes" id="UP000623967"/>
    </source>
</evidence>
<reference evidence="6 7" key="1">
    <citation type="submission" date="2021-01" db="EMBL/GenBank/DDBJ databases">
        <title>Genome public.</title>
        <authorList>
            <person name="Liu C."/>
            <person name="Sun Q."/>
        </authorList>
    </citation>
    <scope>NUCLEOTIDE SEQUENCE [LARGE SCALE GENOMIC DNA]</scope>
    <source>
        <strain evidence="6 7">YIM B02564</strain>
    </source>
</reference>
<dbReference type="Pfam" id="PF07728">
    <property type="entry name" value="AAA_5"/>
    <property type="match status" value="1"/>
</dbReference>
<dbReference type="Gene3D" id="3.40.50.300">
    <property type="entry name" value="P-loop containing nucleotide triphosphate hydrolases"/>
    <property type="match status" value="1"/>
</dbReference>
<evidence type="ECO:0000256" key="3">
    <source>
        <dbReference type="ARBA" id="ARBA00022840"/>
    </source>
</evidence>
<comment type="caution">
    <text evidence="6">The sequence shown here is derived from an EMBL/GenBank/DDBJ whole genome shotgun (WGS) entry which is preliminary data.</text>
</comment>
<evidence type="ECO:0000256" key="2">
    <source>
        <dbReference type="ARBA" id="ARBA00022741"/>
    </source>
</evidence>